<dbReference type="Gene3D" id="3.40.190.10">
    <property type="entry name" value="Periplasmic binding protein-like II"/>
    <property type="match status" value="1"/>
</dbReference>
<accession>A0A7Y9DLG0</accession>
<dbReference type="Pfam" id="PF00496">
    <property type="entry name" value="SBP_bac_5"/>
    <property type="match status" value="1"/>
</dbReference>
<evidence type="ECO:0000256" key="1">
    <source>
        <dbReference type="ARBA" id="ARBA00004196"/>
    </source>
</evidence>
<dbReference type="EMBL" id="JACCBB010000001">
    <property type="protein sequence ID" value="NYD22694.1"/>
    <property type="molecule type" value="Genomic_DNA"/>
</dbReference>
<dbReference type="GO" id="GO:0015833">
    <property type="term" value="P:peptide transport"/>
    <property type="evidence" value="ECO:0007669"/>
    <property type="project" value="TreeGrafter"/>
</dbReference>
<evidence type="ECO:0000313" key="7">
    <source>
        <dbReference type="Proteomes" id="UP000521922"/>
    </source>
</evidence>
<protein>
    <submittedName>
        <fullName evidence="6">Peptide/nickel transport system substrate-binding protein</fullName>
    </submittedName>
</protein>
<feature type="domain" description="Solute-binding protein family 5" evidence="5">
    <location>
        <begin position="106"/>
        <end position="478"/>
    </location>
</feature>
<dbReference type="RefSeq" id="WP_179751863.1">
    <property type="nucleotide sequence ID" value="NZ_BAAAGN010000009.1"/>
</dbReference>
<comment type="subcellular location">
    <subcellularLocation>
        <location evidence="1">Cell envelope</location>
    </subcellularLocation>
</comment>
<evidence type="ECO:0000256" key="3">
    <source>
        <dbReference type="ARBA" id="ARBA00022448"/>
    </source>
</evidence>
<dbReference type="Gene3D" id="3.10.105.10">
    <property type="entry name" value="Dipeptide-binding Protein, Domain 3"/>
    <property type="match status" value="1"/>
</dbReference>
<dbReference type="InterPro" id="IPR039424">
    <property type="entry name" value="SBP_5"/>
</dbReference>
<reference evidence="6 7" key="1">
    <citation type="submission" date="2020-07" db="EMBL/GenBank/DDBJ databases">
        <title>Sequencing the genomes of 1000 actinobacteria strains.</title>
        <authorList>
            <person name="Klenk H.-P."/>
        </authorList>
    </citation>
    <scope>NUCLEOTIDE SEQUENCE [LARGE SCALE GENOMIC DNA]</scope>
    <source>
        <strain evidence="6 7">DSM 7487</strain>
    </source>
</reference>
<dbReference type="GO" id="GO:0030313">
    <property type="term" value="C:cell envelope"/>
    <property type="evidence" value="ECO:0007669"/>
    <property type="project" value="UniProtKB-SubCell"/>
</dbReference>
<sequence>MSPSRPHPTAPGPSRRRALQYLGVGGAVAGVLSACSDEAPADEGGGTAARTEIVVVTPDQASNVVRDYGYTAGTDNQDVTNNLHAQLLRKPYVEDGNALNQDLYTFEPYLAESYETSPDGLTFTFHLKQGVLSQQGNELTADDVLWSFERKFATPGGGMAGYYKPMLTDPATQIRKVDDHTVTFTVAKAGYGLTLLANLAENIGSIYDSTHLKANATPDDPYAVQWGAADMMRGNVGFGAYELESVTAGQEIVMVSNPDFVLGPPAITRMTRRLVEDAATRANMVRQGDADIALGLRPSDQQSLEADSAVTVPDTRTNSYLLLAMNTTRPPFDDPAVRYAMSFAVPYDKIISDVYFDRAYQYNHILDDTAPGYEDSALPEFTFDPDHAKQLLAAAGASDLSFTLSVNNQLPSVQDTAIQIQSALADAGITVQIAELPAAQLNQDSLDGKLQASLAVGAAVTNTPPYMLSLLTQPGGGSNTALWNDPEFLAEVTAGLDAGDALGAPAMAHWQTAELRMVTQAPYVMIARVKPAAVLRSDIDGFAQRTDFRIDYSNLKIA</sequence>
<name>A0A7Y9DLG0_9ACTN</name>
<dbReference type="SUPFAM" id="SSF53850">
    <property type="entry name" value="Periplasmic binding protein-like II"/>
    <property type="match status" value="1"/>
</dbReference>
<proteinExistence type="inferred from homology"/>
<dbReference type="PROSITE" id="PS51257">
    <property type="entry name" value="PROKAR_LIPOPROTEIN"/>
    <property type="match status" value="1"/>
</dbReference>
<comment type="similarity">
    <text evidence="2">Belongs to the bacterial solute-binding protein 5 family.</text>
</comment>
<comment type="caution">
    <text evidence="6">The sequence shown here is derived from an EMBL/GenBank/DDBJ whole genome shotgun (WGS) entry which is preliminary data.</text>
</comment>
<dbReference type="PANTHER" id="PTHR30290:SF10">
    <property type="entry name" value="PERIPLASMIC OLIGOPEPTIDE-BINDING PROTEIN-RELATED"/>
    <property type="match status" value="1"/>
</dbReference>
<keyword evidence="3" id="KW-0813">Transport</keyword>
<evidence type="ECO:0000256" key="4">
    <source>
        <dbReference type="ARBA" id="ARBA00022729"/>
    </source>
</evidence>
<keyword evidence="7" id="KW-1185">Reference proteome</keyword>
<dbReference type="CDD" id="cd08512">
    <property type="entry name" value="PBP2_NikA_DppA_OppA_like_7"/>
    <property type="match status" value="1"/>
</dbReference>
<gene>
    <name evidence="6" type="ORF">BJ968_002234</name>
</gene>
<organism evidence="6 7">
    <name type="scientific">Kineococcus aurantiacus</name>
    <dbReference type="NCBI Taxonomy" id="37633"/>
    <lineage>
        <taxon>Bacteria</taxon>
        <taxon>Bacillati</taxon>
        <taxon>Actinomycetota</taxon>
        <taxon>Actinomycetes</taxon>
        <taxon>Kineosporiales</taxon>
        <taxon>Kineosporiaceae</taxon>
        <taxon>Kineococcus</taxon>
    </lineage>
</organism>
<evidence type="ECO:0000313" key="6">
    <source>
        <dbReference type="EMBL" id="NYD22694.1"/>
    </source>
</evidence>
<dbReference type="AlphaFoldDB" id="A0A7Y9DLG0"/>
<dbReference type="PROSITE" id="PS51318">
    <property type="entry name" value="TAT"/>
    <property type="match status" value="1"/>
</dbReference>
<dbReference type="InterPro" id="IPR000914">
    <property type="entry name" value="SBP_5_dom"/>
</dbReference>
<dbReference type="GO" id="GO:1904680">
    <property type="term" value="F:peptide transmembrane transporter activity"/>
    <property type="evidence" value="ECO:0007669"/>
    <property type="project" value="TreeGrafter"/>
</dbReference>
<dbReference type="Gene3D" id="3.90.76.10">
    <property type="entry name" value="Dipeptide-binding Protein, Domain 1"/>
    <property type="match status" value="1"/>
</dbReference>
<dbReference type="InterPro" id="IPR006311">
    <property type="entry name" value="TAT_signal"/>
</dbReference>
<keyword evidence="4" id="KW-0732">Signal</keyword>
<evidence type="ECO:0000256" key="2">
    <source>
        <dbReference type="ARBA" id="ARBA00005695"/>
    </source>
</evidence>
<evidence type="ECO:0000259" key="5">
    <source>
        <dbReference type="Pfam" id="PF00496"/>
    </source>
</evidence>
<dbReference type="PANTHER" id="PTHR30290">
    <property type="entry name" value="PERIPLASMIC BINDING COMPONENT OF ABC TRANSPORTER"/>
    <property type="match status" value="1"/>
</dbReference>
<dbReference type="Proteomes" id="UP000521922">
    <property type="component" value="Unassembled WGS sequence"/>
</dbReference>